<dbReference type="Proteomes" id="UP000093508">
    <property type="component" value="Unassembled WGS sequence"/>
</dbReference>
<proteinExistence type="predicted"/>
<accession>A0A1M7CAB5</accession>
<protein>
    <submittedName>
        <fullName evidence="2">Uncharacterized protein</fullName>
    </submittedName>
</protein>
<dbReference type="EMBL" id="FRBM01000005">
    <property type="protein sequence ID" value="SHL64127.1"/>
    <property type="molecule type" value="Genomic_DNA"/>
</dbReference>
<dbReference type="RefSeq" id="WP_066691352.1">
    <property type="nucleotide sequence ID" value="NZ_FRBM01000005.1"/>
</dbReference>
<dbReference type="AlphaFoldDB" id="A0A1M7CAB5"/>
<name>A0A1M7CAB5_9FLAO</name>
<dbReference type="OrthoDB" id="1231534at2"/>
<dbReference type="STRING" id="1423959.SAMN05444407_105146"/>
<dbReference type="EMBL" id="MAYF01000018">
    <property type="protein sequence ID" value="OCA80231.1"/>
    <property type="molecule type" value="Genomic_DNA"/>
</dbReference>
<dbReference type="Proteomes" id="UP000184069">
    <property type="component" value="Unassembled WGS sequence"/>
</dbReference>
<evidence type="ECO:0000313" key="1">
    <source>
        <dbReference type="EMBL" id="OCA80231.1"/>
    </source>
</evidence>
<organism evidence="2 4">
    <name type="scientific">Chryseobacterium contaminans</name>
    <dbReference type="NCBI Taxonomy" id="1423959"/>
    <lineage>
        <taxon>Bacteria</taxon>
        <taxon>Pseudomonadati</taxon>
        <taxon>Bacteroidota</taxon>
        <taxon>Flavobacteriia</taxon>
        <taxon>Flavobacteriales</taxon>
        <taxon>Weeksellaceae</taxon>
        <taxon>Chryseobacterium group</taxon>
        <taxon>Chryseobacterium</taxon>
    </lineage>
</organism>
<keyword evidence="3" id="KW-1185">Reference proteome</keyword>
<reference evidence="2 4" key="2">
    <citation type="submission" date="2016-11" db="EMBL/GenBank/DDBJ databases">
        <authorList>
            <person name="Jaros S."/>
            <person name="Januszkiewicz K."/>
            <person name="Wedrychowicz H."/>
        </authorList>
    </citation>
    <scope>NUCLEOTIDE SEQUENCE [LARGE SCALE GENOMIC DNA]</scope>
    <source>
        <strain evidence="2 4">DSM 27621</strain>
    </source>
</reference>
<evidence type="ECO:0000313" key="2">
    <source>
        <dbReference type="EMBL" id="SHL64127.1"/>
    </source>
</evidence>
<reference evidence="1 3" key="1">
    <citation type="submission" date="2016-07" db="EMBL/GenBank/DDBJ databases">
        <authorList>
            <person name="Jeong J.-J."/>
            <person name="Kim D.W."/>
            <person name="Sang M.K."/>
            <person name="Choi I.-G."/>
            <person name="Kim K.D."/>
        </authorList>
    </citation>
    <scope>NUCLEOTIDE SEQUENCE [LARGE SCALE GENOMIC DNA]</scope>
    <source>
        <strain evidence="1 3">C-26</strain>
    </source>
</reference>
<evidence type="ECO:0000313" key="3">
    <source>
        <dbReference type="Proteomes" id="UP000093508"/>
    </source>
</evidence>
<gene>
    <name evidence="1" type="ORF">BBH99_16220</name>
    <name evidence="2" type="ORF">SAMN05444407_105146</name>
</gene>
<sequence length="322" mass="37853">MESIRIEIENLVDLETLSQEFDIPKKELIAFHNQHCSLHETLPDQLPKYIKYLYIPADKKILWKNSSLLHSRVDLPNTPADLTYGVLIRDSSSEIQIHYLIDIQKGNGNRVSITKRKMYVNDQELDQMMEKLAETASEALYPLDFSLKKNGSPDTILNARDIQKRWKEECLPKIKQYYVGTVADEFIGKLDRFYEIIDDDPAELYANIFYPVFFLPLYTFYPDYQKREPLNFYFSSIDESVSYDAQFSLQDTFTEDDKIVIRIQGEEKNEGEVGRKQGSLNLEYRLDKDTKYISSVEGALSTFYQNEEIRIYIEIYHQKSYI</sequence>
<evidence type="ECO:0000313" key="4">
    <source>
        <dbReference type="Proteomes" id="UP000184069"/>
    </source>
</evidence>